<dbReference type="EMBL" id="JADGIK010000013">
    <property type="protein sequence ID" value="MBF0598313.1"/>
    <property type="molecule type" value="Genomic_DNA"/>
</dbReference>
<evidence type="ECO:0000313" key="1">
    <source>
        <dbReference type="EMBL" id="MBF0598313.1"/>
    </source>
</evidence>
<keyword evidence="2" id="KW-1185">Reference proteome</keyword>
<gene>
    <name evidence="1" type="ORF">IM532_12820</name>
</gene>
<dbReference type="Proteomes" id="UP000608754">
    <property type="component" value="Unassembled WGS sequence"/>
</dbReference>
<proteinExistence type="predicted"/>
<organism evidence="1 2">
    <name type="scientific">Faecalibacter rhinopitheci</name>
    <dbReference type="NCBI Taxonomy" id="2779678"/>
    <lineage>
        <taxon>Bacteria</taxon>
        <taxon>Pseudomonadati</taxon>
        <taxon>Bacteroidota</taxon>
        <taxon>Flavobacteriia</taxon>
        <taxon>Flavobacteriales</taxon>
        <taxon>Weeksellaceae</taxon>
        <taxon>Faecalibacter</taxon>
    </lineage>
</organism>
<evidence type="ECO:0000313" key="2">
    <source>
        <dbReference type="Proteomes" id="UP000608754"/>
    </source>
</evidence>
<accession>A0A8J7K5F8</accession>
<sequence>MDNLAKLIYVSHYDKVIYYSIEIIESREHEITSPSTLFDEFIAENKINKEKLQHILDWIEEIGDKYGAKQQFFRNEKKASALPPDTQLPLEPYYYEQGKKKGNNLRLYCIRINEHVVILLNGGIKSTKKAQYCPNVSASFELANKLAKAIEKSLHKNDIEWSDEELDIFYDENLEINF</sequence>
<reference evidence="1" key="1">
    <citation type="submission" date="2020-10" db="EMBL/GenBank/DDBJ databases">
        <authorList>
            <person name="Lu T."/>
            <person name="Wang Q."/>
            <person name="Han X."/>
        </authorList>
    </citation>
    <scope>NUCLEOTIDE SEQUENCE</scope>
    <source>
        <strain evidence="1">WQ 117</strain>
    </source>
</reference>
<protein>
    <submittedName>
        <fullName evidence="1">Uncharacterized protein</fullName>
    </submittedName>
</protein>
<comment type="caution">
    <text evidence="1">The sequence shown here is derived from an EMBL/GenBank/DDBJ whole genome shotgun (WGS) entry which is preliminary data.</text>
</comment>
<dbReference type="RefSeq" id="WP_194183897.1">
    <property type="nucleotide sequence ID" value="NZ_JADGIK010000013.1"/>
</dbReference>
<dbReference type="AlphaFoldDB" id="A0A8J7K5F8"/>
<name>A0A8J7K5F8_9FLAO</name>